<evidence type="ECO:0000256" key="6">
    <source>
        <dbReference type="ARBA" id="ARBA00023136"/>
    </source>
</evidence>
<dbReference type="RefSeq" id="WP_205088221.1">
    <property type="nucleotide sequence ID" value="NZ_JACJLA010000016.1"/>
</dbReference>
<sequence>MDAISLFGIFFVLLFIGVPIGYAIGIATVITIAVFTPLSPMIIAQNAIAGVDSFPLLAIPFFMLAGNLMRSGGIARRLVDFFQSIIGHVTGGLGMVTIVVCMFFAAISGSAVATVSAVGAFMIPEMVKHGYSKSFAAAITAAAGTIGVIIPPSIPFVIYGVVANASITKMFTAGILPGVLMGVALMIVCYIVSKKNGYVGSDERKRAKEIWTAFKEAFWAILSPVIILGGIYSGIFTPTEAAVVSVVYSLIVGVFIYKELDYKETYAAFRDAIDVNGATTFMIGLSAAFAVLLTLEKIPLKIAMFITGLSDNGIIILLLINAFLLLVGMFIDNIPATIILSPILLPVAVKLGMDPITFGVMLTMNLAIGFCTPPYGINLFVASAISKVDMGLLSRKILWPIIGLLAVLALVTYVDPVTMMFIK</sequence>
<keyword evidence="6 7" id="KW-0472">Membrane</keyword>
<accession>A0ABS2GJE3</accession>
<feature type="transmembrane region" description="Helical" evidence="7">
    <location>
        <begin position="135"/>
        <end position="158"/>
    </location>
</feature>
<evidence type="ECO:0000256" key="2">
    <source>
        <dbReference type="ARBA" id="ARBA00022475"/>
    </source>
</evidence>
<evidence type="ECO:0000256" key="7">
    <source>
        <dbReference type="SAM" id="Phobius"/>
    </source>
</evidence>
<keyword evidence="3" id="KW-0997">Cell inner membrane</keyword>
<feature type="transmembrane region" description="Helical" evidence="7">
    <location>
        <begin position="315"/>
        <end position="344"/>
    </location>
</feature>
<feature type="transmembrane region" description="Helical" evidence="7">
    <location>
        <begin position="170"/>
        <end position="192"/>
    </location>
</feature>
<feature type="transmembrane region" description="Helical" evidence="7">
    <location>
        <begin position="7"/>
        <end position="35"/>
    </location>
</feature>
<dbReference type="InterPro" id="IPR010656">
    <property type="entry name" value="DctM"/>
</dbReference>
<evidence type="ECO:0000256" key="3">
    <source>
        <dbReference type="ARBA" id="ARBA00022519"/>
    </source>
</evidence>
<dbReference type="EMBL" id="JACJLA010000016">
    <property type="protein sequence ID" value="MBM6913268.1"/>
    <property type="molecule type" value="Genomic_DNA"/>
</dbReference>
<evidence type="ECO:0000256" key="5">
    <source>
        <dbReference type="ARBA" id="ARBA00022989"/>
    </source>
</evidence>
<feature type="domain" description="TRAP C4-dicarboxylate transport system permease DctM subunit" evidence="8">
    <location>
        <begin position="7"/>
        <end position="414"/>
    </location>
</feature>
<feature type="transmembrane region" description="Helical" evidence="7">
    <location>
        <begin position="356"/>
        <end position="377"/>
    </location>
</feature>
<keyword evidence="2" id="KW-1003">Cell membrane</keyword>
<evidence type="ECO:0000313" key="10">
    <source>
        <dbReference type="Proteomes" id="UP000707138"/>
    </source>
</evidence>
<proteinExistence type="predicted"/>
<dbReference type="InterPro" id="IPR004681">
    <property type="entry name" value="TRAP_DctM"/>
</dbReference>
<dbReference type="NCBIfam" id="TIGR00786">
    <property type="entry name" value="dctM"/>
    <property type="match status" value="1"/>
</dbReference>
<comment type="caution">
    <text evidence="9">The sequence shown here is derived from an EMBL/GenBank/DDBJ whole genome shotgun (WGS) entry which is preliminary data.</text>
</comment>
<dbReference type="Pfam" id="PF06808">
    <property type="entry name" value="DctM"/>
    <property type="match status" value="1"/>
</dbReference>
<dbReference type="Proteomes" id="UP000707138">
    <property type="component" value="Unassembled WGS sequence"/>
</dbReference>
<feature type="transmembrane region" description="Helical" evidence="7">
    <location>
        <begin position="272"/>
        <end position="295"/>
    </location>
</feature>
<evidence type="ECO:0000256" key="1">
    <source>
        <dbReference type="ARBA" id="ARBA00004429"/>
    </source>
</evidence>
<feature type="transmembrane region" description="Helical" evidence="7">
    <location>
        <begin position="397"/>
        <end position="414"/>
    </location>
</feature>
<reference evidence="9 10" key="1">
    <citation type="journal article" date="2021" name="Sci. Rep.">
        <title>The distribution of antibiotic resistance genes in chicken gut microbiota commensals.</title>
        <authorList>
            <person name="Juricova H."/>
            <person name="Matiasovicova J."/>
            <person name="Kubasova T."/>
            <person name="Cejkova D."/>
            <person name="Rychlik I."/>
        </authorList>
    </citation>
    <scope>NUCLEOTIDE SEQUENCE [LARGE SCALE GENOMIC DNA]</scope>
    <source>
        <strain evidence="9 10">An537</strain>
    </source>
</reference>
<comment type="subcellular location">
    <subcellularLocation>
        <location evidence="1">Cell inner membrane</location>
        <topology evidence="1">Multi-pass membrane protein</topology>
    </subcellularLocation>
</comment>
<feature type="transmembrane region" description="Helical" evidence="7">
    <location>
        <begin position="47"/>
        <end position="66"/>
    </location>
</feature>
<evidence type="ECO:0000259" key="8">
    <source>
        <dbReference type="Pfam" id="PF06808"/>
    </source>
</evidence>
<name>A0ABS2GJE3_9FIRM</name>
<protein>
    <submittedName>
        <fullName evidence="9">TRAP transporter large permease</fullName>
    </submittedName>
</protein>
<keyword evidence="4 7" id="KW-0812">Transmembrane</keyword>
<dbReference type="PANTHER" id="PTHR33362:SF3">
    <property type="entry name" value="SIALIC ACID TRAP TRANSPORTER PERMEASE PROTEIN SIAT"/>
    <property type="match status" value="1"/>
</dbReference>
<feature type="transmembrane region" description="Helical" evidence="7">
    <location>
        <begin position="213"/>
        <end position="235"/>
    </location>
</feature>
<feature type="transmembrane region" description="Helical" evidence="7">
    <location>
        <begin position="78"/>
        <end position="96"/>
    </location>
</feature>
<evidence type="ECO:0000256" key="4">
    <source>
        <dbReference type="ARBA" id="ARBA00022692"/>
    </source>
</evidence>
<feature type="transmembrane region" description="Helical" evidence="7">
    <location>
        <begin position="241"/>
        <end position="260"/>
    </location>
</feature>
<evidence type="ECO:0000313" key="9">
    <source>
        <dbReference type="EMBL" id="MBM6913268.1"/>
    </source>
</evidence>
<keyword evidence="5 7" id="KW-1133">Transmembrane helix</keyword>
<dbReference type="PANTHER" id="PTHR33362">
    <property type="entry name" value="SIALIC ACID TRAP TRANSPORTER PERMEASE PROTEIN SIAT-RELATED"/>
    <property type="match status" value="1"/>
</dbReference>
<dbReference type="PIRSF" id="PIRSF006066">
    <property type="entry name" value="HI0050"/>
    <property type="match status" value="1"/>
</dbReference>
<organism evidence="9 10">
    <name type="scientific">Veillonella magna</name>
    <dbReference type="NCBI Taxonomy" id="464322"/>
    <lineage>
        <taxon>Bacteria</taxon>
        <taxon>Bacillati</taxon>
        <taxon>Bacillota</taxon>
        <taxon>Negativicutes</taxon>
        <taxon>Veillonellales</taxon>
        <taxon>Veillonellaceae</taxon>
        <taxon>Veillonella</taxon>
    </lineage>
</organism>
<keyword evidence="10" id="KW-1185">Reference proteome</keyword>
<gene>
    <name evidence="9" type="ORF">H6A01_08040</name>
</gene>